<keyword evidence="3" id="KW-1185">Reference proteome</keyword>
<reference evidence="2 3" key="1">
    <citation type="submission" date="2013-03" db="EMBL/GenBank/DDBJ databases">
        <title>Salinisphaera dokdonensis CL-ES53 Genome Sequencing.</title>
        <authorList>
            <person name="Li C."/>
            <person name="Lai Q."/>
            <person name="Shao Z."/>
        </authorList>
    </citation>
    <scope>NUCLEOTIDE SEQUENCE [LARGE SCALE GENOMIC DNA]</scope>
    <source>
        <strain evidence="2 3">CL-ES53</strain>
    </source>
</reference>
<dbReference type="EMBL" id="APND01000002">
    <property type="protein sequence ID" value="MES1929095.1"/>
    <property type="molecule type" value="Genomic_DNA"/>
</dbReference>
<keyword evidence="1" id="KW-0732">Signal</keyword>
<evidence type="ECO:0000313" key="3">
    <source>
        <dbReference type="Proteomes" id="UP001460888"/>
    </source>
</evidence>
<dbReference type="CDD" id="cd22784">
    <property type="entry name" value="DPBB_MltA_YuiC-like"/>
    <property type="match status" value="1"/>
</dbReference>
<evidence type="ECO:0000256" key="1">
    <source>
        <dbReference type="SAM" id="SignalP"/>
    </source>
</evidence>
<organism evidence="2 3">
    <name type="scientific">Salinisphaera dokdonensis CL-ES53</name>
    <dbReference type="NCBI Taxonomy" id="1304272"/>
    <lineage>
        <taxon>Bacteria</taxon>
        <taxon>Pseudomonadati</taxon>
        <taxon>Pseudomonadota</taxon>
        <taxon>Gammaproteobacteria</taxon>
        <taxon>Salinisphaerales</taxon>
        <taxon>Salinisphaeraceae</taxon>
        <taxon>Salinisphaera</taxon>
    </lineage>
</organism>
<dbReference type="Proteomes" id="UP001460888">
    <property type="component" value="Unassembled WGS sequence"/>
</dbReference>
<evidence type="ECO:0008006" key="4">
    <source>
        <dbReference type="Google" id="ProtNLM"/>
    </source>
</evidence>
<comment type="caution">
    <text evidence="2">The sequence shown here is derived from an EMBL/GenBank/DDBJ whole genome shotgun (WGS) entry which is preliminary data.</text>
</comment>
<proteinExistence type="predicted"/>
<accession>A0ABV2AZN4</accession>
<name>A0ABV2AZN4_9GAMM</name>
<feature type="signal peptide" evidence="1">
    <location>
        <begin position="1"/>
        <end position="37"/>
    </location>
</feature>
<gene>
    <name evidence="2" type="ORF">SADO_07562</name>
</gene>
<protein>
    <recommendedName>
        <fullName evidence="4">3D (Asp-Asp-Asp) domain-containing protein</fullName>
    </recommendedName>
</protein>
<sequence length="149" mass="16621">MYDRPLHLSGLDLMRRFVTTTISALALLCASVSVANADAVEWKELNVSATAYNSVPWQTTAKKPSIAAWGDELKPGMRAIAVSRDLIDQGLTHGARVKIEGMPGVYVVRDKMNRRWSKKIDIYMGKDVDAAREFGIQRDIRISWAEPDS</sequence>
<feature type="chain" id="PRO_5046828869" description="3D (Asp-Asp-Asp) domain-containing protein" evidence="1">
    <location>
        <begin position="38"/>
        <end position="149"/>
    </location>
</feature>
<evidence type="ECO:0000313" key="2">
    <source>
        <dbReference type="EMBL" id="MES1929095.1"/>
    </source>
</evidence>